<reference evidence="2 3" key="1">
    <citation type="submission" date="2019-05" db="EMBL/GenBank/DDBJ databases">
        <title>Sulfitobacter sabulilitoris sp. nov., isolated from a marine sand.</title>
        <authorList>
            <person name="Yoon J.-H."/>
        </authorList>
    </citation>
    <scope>NUCLEOTIDE SEQUENCE [LARGE SCALE GENOMIC DNA]</scope>
    <source>
        <strain evidence="2 3">HSMS-29</strain>
    </source>
</reference>
<dbReference type="OrthoDB" id="9791274at2"/>
<dbReference type="GO" id="GO:0070475">
    <property type="term" value="P:rRNA base methylation"/>
    <property type="evidence" value="ECO:0007669"/>
    <property type="project" value="UniProtKB-UniRule"/>
</dbReference>
<feature type="binding site" evidence="1">
    <location>
        <position position="19"/>
    </location>
    <ligand>
        <name>S-adenosyl-L-methionine</name>
        <dbReference type="ChEBI" id="CHEBI:59789"/>
    </ligand>
</feature>
<dbReference type="GO" id="GO:0003723">
    <property type="term" value="F:RNA binding"/>
    <property type="evidence" value="ECO:0007669"/>
    <property type="project" value="UniProtKB-UniRule"/>
</dbReference>
<keyword evidence="1" id="KW-0698">rRNA processing</keyword>
<dbReference type="Gene3D" id="3.40.50.150">
    <property type="entry name" value="Vaccinia Virus protein VP39"/>
    <property type="match status" value="1"/>
</dbReference>
<proteinExistence type="inferred from homology"/>
<dbReference type="GO" id="GO:0005829">
    <property type="term" value="C:cytosol"/>
    <property type="evidence" value="ECO:0007669"/>
    <property type="project" value="TreeGrafter"/>
</dbReference>
<dbReference type="Pfam" id="PF04378">
    <property type="entry name" value="RsmJ"/>
    <property type="match status" value="1"/>
</dbReference>
<comment type="similarity">
    <text evidence="1">Belongs to the RlmJ family.</text>
</comment>
<dbReference type="PANTHER" id="PTHR37426">
    <property type="entry name" value="RIBOSOMAL RNA LARGE SUBUNIT METHYLTRANSFERASE J"/>
    <property type="match status" value="1"/>
</dbReference>
<accession>A0A5S3PB66</accession>
<keyword evidence="1" id="KW-0694">RNA-binding</keyword>
<feature type="site" description="Interaction with substrate rRNA" evidence="1">
    <location>
        <position position="4"/>
    </location>
</feature>
<comment type="catalytic activity">
    <reaction evidence="1">
        <text>adenosine(2030) in 23S rRNA + S-adenosyl-L-methionine = N(6)-methyladenosine(2030) in 23S rRNA + S-adenosyl-L-homocysteine + H(+)</text>
        <dbReference type="Rhea" id="RHEA:43736"/>
        <dbReference type="Rhea" id="RHEA-COMP:10668"/>
        <dbReference type="Rhea" id="RHEA-COMP:10669"/>
        <dbReference type="ChEBI" id="CHEBI:15378"/>
        <dbReference type="ChEBI" id="CHEBI:57856"/>
        <dbReference type="ChEBI" id="CHEBI:59789"/>
        <dbReference type="ChEBI" id="CHEBI:74411"/>
        <dbReference type="ChEBI" id="CHEBI:74449"/>
        <dbReference type="EC" id="2.1.1.266"/>
    </reaction>
</comment>
<comment type="subunit">
    <text evidence="1">Monomer.</text>
</comment>
<dbReference type="RefSeq" id="WP_138663410.1">
    <property type="nucleotide sequence ID" value="NZ_VANS01000005.1"/>
</dbReference>
<dbReference type="EMBL" id="VANS01000005">
    <property type="protein sequence ID" value="TMM50838.1"/>
    <property type="molecule type" value="Genomic_DNA"/>
</dbReference>
<feature type="active site" description="Proton acceptor" evidence="1">
    <location>
        <position position="160"/>
    </location>
</feature>
<dbReference type="Proteomes" id="UP000309550">
    <property type="component" value="Unassembled WGS sequence"/>
</dbReference>
<keyword evidence="3" id="KW-1185">Reference proteome</keyword>
<protein>
    <recommendedName>
        <fullName evidence="1">Ribosomal RNA large subunit methyltransferase J</fullName>
        <ecNumber evidence="1">2.1.1.266</ecNumber>
    </recommendedName>
    <alternativeName>
        <fullName evidence="1">23S rRNA (adenine(2030)-N6)-methyltransferase</fullName>
    </alternativeName>
    <alternativeName>
        <fullName evidence="1">23S rRNA m6A2030 methyltransferase</fullName>
    </alternativeName>
</protein>
<dbReference type="AlphaFoldDB" id="A0A5S3PB66"/>
<feature type="binding site" evidence="1">
    <location>
        <position position="42"/>
    </location>
    <ligand>
        <name>S-adenosyl-L-methionine</name>
        <dbReference type="ChEBI" id="CHEBI:59789"/>
    </ligand>
</feature>
<gene>
    <name evidence="1" type="primary">rlmJ</name>
    <name evidence="2" type="ORF">FDT80_16410</name>
</gene>
<keyword evidence="1" id="KW-0949">S-adenosyl-L-methionine</keyword>
<name>A0A5S3PB66_9RHOB</name>
<keyword evidence="1 2" id="KW-0808">Transferase</keyword>
<keyword evidence="1 2" id="KW-0489">Methyltransferase</keyword>
<dbReference type="EC" id="2.1.1.266" evidence="1"/>
<dbReference type="InterPro" id="IPR007473">
    <property type="entry name" value="RlmJ"/>
</dbReference>
<feature type="binding site" evidence="1">
    <location>
        <begin position="139"/>
        <end position="140"/>
    </location>
    <ligand>
        <name>S-adenosyl-L-methionine</name>
        <dbReference type="ChEBI" id="CHEBI:59789"/>
    </ligand>
</feature>
<dbReference type="InterPro" id="IPR029063">
    <property type="entry name" value="SAM-dependent_MTases_sf"/>
</dbReference>
<dbReference type="SUPFAM" id="SSF53335">
    <property type="entry name" value="S-adenosyl-L-methionine-dependent methyltransferases"/>
    <property type="match status" value="1"/>
</dbReference>
<dbReference type="PANTHER" id="PTHR37426:SF1">
    <property type="entry name" value="RIBOSOMAL RNA LARGE SUBUNIT METHYLTRANSFERASE J"/>
    <property type="match status" value="1"/>
</dbReference>
<feature type="binding site" evidence="1">
    <location>
        <position position="160"/>
    </location>
    <ligand>
        <name>S-adenosyl-L-methionine</name>
        <dbReference type="ChEBI" id="CHEBI:59789"/>
    </ligand>
</feature>
<evidence type="ECO:0000256" key="1">
    <source>
        <dbReference type="HAMAP-Rule" id="MF_00934"/>
    </source>
</evidence>
<sequence>MLSYQHIYHAGNLADVHKHALLAWMLRYLTRKDKPLSYLETHAGRALYDLASDPARKTGEAAQGIEKVRDWFTPDHPFAEVLDRTRAAHGAAGYPGSPLIAATLLRPGDALHFAELHPAEHAALDLAMSPYPATCHLRDGFEMAHALTPPTPRRGLMLIDPSYEVKTDYDDIPGHIAKVLRAWNVGIVALWYPILTSGAHGPMLRSLTAAHPDALRHEVRFAPARRGHGMIGSGMFVIRPPYGLAEEAARMTRRFAALT</sequence>
<evidence type="ECO:0000313" key="2">
    <source>
        <dbReference type="EMBL" id="TMM50838.1"/>
    </source>
</evidence>
<feature type="binding site" evidence="1">
    <location>
        <position position="115"/>
    </location>
    <ligand>
        <name>S-adenosyl-L-methionine</name>
        <dbReference type="ChEBI" id="CHEBI:59789"/>
    </ligand>
</feature>
<comment type="caution">
    <text evidence="2">The sequence shown here is derived from an EMBL/GenBank/DDBJ whole genome shotgun (WGS) entry which is preliminary data.</text>
</comment>
<dbReference type="HAMAP" id="MF_00934">
    <property type="entry name" value="23SrRNA_methyltr_J"/>
    <property type="match status" value="1"/>
</dbReference>
<dbReference type="GO" id="GO:0036307">
    <property type="term" value="F:23S rRNA (adenine(2030)-N(6))-methyltransferase activity"/>
    <property type="evidence" value="ECO:0007669"/>
    <property type="project" value="UniProtKB-UniRule"/>
</dbReference>
<evidence type="ECO:0000313" key="3">
    <source>
        <dbReference type="Proteomes" id="UP000309550"/>
    </source>
</evidence>
<comment type="function">
    <text evidence="1">Specifically methylates the adenine in position 2030 of 23S rRNA.</text>
</comment>
<organism evidence="2 3">
    <name type="scientific">Sulfitobacter sabulilitoris</name>
    <dbReference type="NCBI Taxonomy" id="2562655"/>
    <lineage>
        <taxon>Bacteria</taxon>
        <taxon>Pseudomonadati</taxon>
        <taxon>Pseudomonadota</taxon>
        <taxon>Alphaproteobacteria</taxon>
        <taxon>Rhodobacterales</taxon>
        <taxon>Roseobacteraceae</taxon>
        <taxon>Sulfitobacter</taxon>
    </lineage>
</organism>
<feature type="binding site" evidence="1">
    <location>
        <position position="97"/>
    </location>
    <ligand>
        <name>S-adenosyl-L-methionine</name>
        <dbReference type="ChEBI" id="CHEBI:59789"/>
    </ligand>
</feature>